<dbReference type="RefSeq" id="WP_204424009.1">
    <property type="nucleotide sequence ID" value="NZ_CP070228.1"/>
</dbReference>
<dbReference type="EC" id="2.7.3.9" evidence="6 17"/>
<feature type="domain" description="PEP-utilising enzyme C-terminal" evidence="19">
    <location>
        <begin position="261"/>
        <end position="527"/>
    </location>
</feature>
<keyword evidence="10 17" id="KW-0762">Sugar transport</keyword>
<dbReference type="SUPFAM" id="SSF52009">
    <property type="entry name" value="Phosphohistidine domain"/>
    <property type="match status" value="1"/>
</dbReference>
<evidence type="ECO:0000259" key="19">
    <source>
        <dbReference type="Pfam" id="PF02896"/>
    </source>
</evidence>
<evidence type="ECO:0000256" key="10">
    <source>
        <dbReference type="ARBA" id="ARBA00022597"/>
    </source>
</evidence>
<dbReference type="InterPro" id="IPR008279">
    <property type="entry name" value="PEP-util_enz_mobile_dom"/>
</dbReference>
<dbReference type="InterPro" id="IPR006318">
    <property type="entry name" value="PTS_EI-like"/>
</dbReference>
<feature type="domain" description="Phosphotransferase system enzyme I N-terminal" evidence="20">
    <location>
        <begin position="10"/>
        <end position="125"/>
    </location>
</feature>
<dbReference type="Pfam" id="PF02896">
    <property type="entry name" value="PEP-utilizers_C"/>
    <property type="match status" value="1"/>
</dbReference>
<dbReference type="InterPro" id="IPR036637">
    <property type="entry name" value="Phosphohistidine_dom_sf"/>
</dbReference>
<dbReference type="SUPFAM" id="SSF47831">
    <property type="entry name" value="Enzyme I of the PEP:sugar phosphotransferase system HPr-binding (sub)domain"/>
    <property type="match status" value="1"/>
</dbReference>
<evidence type="ECO:0000256" key="3">
    <source>
        <dbReference type="ARBA" id="ARBA00002728"/>
    </source>
</evidence>
<dbReference type="PANTHER" id="PTHR46244:SF3">
    <property type="entry name" value="PHOSPHOENOLPYRUVATE-PROTEIN PHOSPHOTRANSFERASE"/>
    <property type="match status" value="1"/>
</dbReference>
<dbReference type="GO" id="GO:0008965">
    <property type="term" value="F:phosphoenolpyruvate-protein phosphotransferase activity"/>
    <property type="evidence" value="ECO:0007669"/>
    <property type="project" value="UniProtKB-EC"/>
</dbReference>
<evidence type="ECO:0000256" key="1">
    <source>
        <dbReference type="ARBA" id="ARBA00000683"/>
    </source>
</evidence>
<comment type="cofactor">
    <cofactor evidence="2 17">
        <name>Mg(2+)</name>
        <dbReference type="ChEBI" id="CHEBI:18420"/>
    </cofactor>
</comment>
<evidence type="ECO:0000256" key="6">
    <source>
        <dbReference type="ARBA" id="ARBA00012232"/>
    </source>
</evidence>
<dbReference type="InterPro" id="IPR015813">
    <property type="entry name" value="Pyrv/PenolPyrv_kinase-like_dom"/>
</dbReference>
<name>A0ABX7IGD8_9ACTO</name>
<dbReference type="InterPro" id="IPR008731">
    <property type="entry name" value="PTS_EIN"/>
</dbReference>
<keyword evidence="11 17" id="KW-0808">Transferase</keyword>
<evidence type="ECO:0000256" key="15">
    <source>
        <dbReference type="ARBA" id="ARBA00022842"/>
    </source>
</evidence>
<dbReference type="Gene3D" id="3.50.30.10">
    <property type="entry name" value="Phosphohistidine domain"/>
    <property type="match status" value="1"/>
</dbReference>
<evidence type="ECO:0000256" key="11">
    <source>
        <dbReference type="ARBA" id="ARBA00022679"/>
    </source>
</evidence>
<keyword evidence="8 17" id="KW-0813">Transport</keyword>
<evidence type="ECO:0000313" key="21">
    <source>
        <dbReference type="EMBL" id="QRV01902.1"/>
    </source>
</evidence>
<protein>
    <recommendedName>
        <fullName evidence="7 17">Phosphoenolpyruvate-protein phosphotransferase</fullName>
        <ecNumber evidence="6 17">2.7.3.9</ecNumber>
    </recommendedName>
    <alternativeName>
        <fullName evidence="16 17">Phosphotransferase system, enzyme I</fullName>
    </alternativeName>
</protein>
<evidence type="ECO:0000259" key="20">
    <source>
        <dbReference type="Pfam" id="PF05524"/>
    </source>
</evidence>
<organism evidence="21 22">
    <name type="scientific">Arcanobacterium phocisimile</name>
    <dbReference type="NCBI Taxonomy" id="1302235"/>
    <lineage>
        <taxon>Bacteria</taxon>
        <taxon>Bacillati</taxon>
        <taxon>Actinomycetota</taxon>
        <taxon>Actinomycetes</taxon>
        <taxon>Actinomycetales</taxon>
        <taxon>Actinomycetaceae</taxon>
        <taxon>Arcanobacterium</taxon>
    </lineage>
</organism>
<dbReference type="InterPro" id="IPR024692">
    <property type="entry name" value="PTS_EI"/>
</dbReference>
<dbReference type="PIRSF" id="PIRSF000732">
    <property type="entry name" value="PTS_enzyme_I"/>
    <property type="match status" value="1"/>
</dbReference>
<dbReference type="NCBIfam" id="TIGR01417">
    <property type="entry name" value="PTS_I_fam"/>
    <property type="match status" value="1"/>
</dbReference>
<dbReference type="Gene3D" id="3.20.20.60">
    <property type="entry name" value="Phosphoenolpyruvate-binding domains"/>
    <property type="match status" value="1"/>
</dbReference>
<evidence type="ECO:0000256" key="5">
    <source>
        <dbReference type="ARBA" id="ARBA00007837"/>
    </source>
</evidence>
<comment type="subcellular location">
    <subcellularLocation>
        <location evidence="4 17">Cytoplasm</location>
    </subcellularLocation>
</comment>
<evidence type="ECO:0000256" key="2">
    <source>
        <dbReference type="ARBA" id="ARBA00001946"/>
    </source>
</evidence>
<evidence type="ECO:0000256" key="8">
    <source>
        <dbReference type="ARBA" id="ARBA00022448"/>
    </source>
</evidence>
<evidence type="ECO:0000256" key="17">
    <source>
        <dbReference type="PIRNR" id="PIRNR000732"/>
    </source>
</evidence>
<dbReference type="PANTHER" id="PTHR46244">
    <property type="entry name" value="PHOSPHOENOLPYRUVATE-PROTEIN PHOSPHOTRANSFERASE"/>
    <property type="match status" value="1"/>
</dbReference>
<dbReference type="EMBL" id="CP070228">
    <property type="protein sequence ID" value="QRV01902.1"/>
    <property type="molecule type" value="Genomic_DNA"/>
</dbReference>
<comment type="catalytic activity">
    <reaction evidence="1 17">
        <text>L-histidyl-[protein] + phosphoenolpyruvate = N(pros)-phospho-L-histidyl-[protein] + pyruvate</text>
        <dbReference type="Rhea" id="RHEA:23880"/>
        <dbReference type="Rhea" id="RHEA-COMP:9745"/>
        <dbReference type="Rhea" id="RHEA-COMP:9746"/>
        <dbReference type="ChEBI" id="CHEBI:15361"/>
        <dbReference type="ChEBI" id="CHEBI:29979"/>
        <dbReference type="ChEBI" id="CHEBI:58702"/>
        <dbReference type="ChEBI" id="CHEBI:64837"/>
        <dbReference type="EC" id="2.7.3.9"/>
    </reaction>
</comment>
<dbReference type="InterPro" id="IPR036618">
    <property type="entry name" value="PtsI_HPr-bd_sf"/>
</dbReference>
<keyword evidence="22" id="KW-1185">Reference proteome</keyword>
<evidence type="ECO:0000256" key="16">
    <source>
        <dbReference type="ARBA" id="ARBA00033235"/>
    </source>
</evidence>
<dbReference type="Proteomes" id="UP000602653">
    <property type="component" value="Chromosome"/>
</dbReference>
<sequence length="566" mass="59503">MAVEHRVLLGIGVSSGTAHGAIAVVSPAPGVDTHEPRTDDVDAATQQVSDALETVATSLLERAEHASEKAQEILNATAKMARDRGLKKAIVKELKNGSGLTRAISDAIQKYADMFIELGGYMAERATDLYDVRDRAIAVARGLPMPGIPELSEPSIIVARDLAPAETATLDPDKALGIVIAEGGPTSHTAILAAQLGIPAAVRVGKVVDFATLAQAEGATMALDGGVGEVIIAPSQEDIDLLTERSEQREAALADSHGVGMTYDGHRVALLANIGTADDAKRAAEKDLEGSGLFRTEFLFLGREAAPSVEEQTEVYKTVFEAFGKRRITVRTLDAGADKPLKFADLGEEENPALGRRGVRLTRIREDLMDSQLEALAAAYKATGADVRVMAPMIATMEEAQWFADKARAVGLPSVGIMIEVPAAAINSAQLLSIVDFASIGTNDLAQYTMAADRMQGELASLLDVWQPAVLRMIRSACQGGTATGKYVGVCGEAGGDPLLALVLTGLGVQSLSMAPTKVGAVRAALKLHDLSTCQQMAAYAVDAPTANDARAAVEKLIHPDVKFLI</sequence>
<reference evidence="21 22" key="1">
    <citation type="submission" date="2021-02" db="EMBL/GenBank/DDBJ databases">
        <title>Complete Genome Sequence of Arcanobacterium phocisimile strain DSM 26142T from a harbour seal.</title>
        <authorList>
            <person name="Borowiak M."/>
            <person name="Alssahen M."/>
            <person name="Malorny B."/>
            <person name="Laemmler C."/>
            <person name="Siebert U."/>
            <person name="Ploetz M."/>
            <person name="Abdulmawjood A."/>
        </authorList>
    </citation>
    <scope>NUCLEOTIDE SEQUENCE [LARGE SCALE GENOMIC DNA]</scope>
    <source>
        <strain evidence="21 22">DSM 26142</strain>
    </source>
</reference>
<keyword evidence="14 17" id="KW-0418">Kinase</keyword>
<evidence type="ECO:0000313" key="22">
    <source>
        <dbReference type="Proteomes" id="UP000602653"/>
    </source>
</evidence>
<comment type="function">
    <text evidence="3 17">General (non sugar-specific) component of the phosphoenolpyruvate-dependent sugar phosphotransferase system (sugar PTS). This major carbohydrate active-transport system catalyzes the phosphorylation of incoming sugar substrates concomitantly with their translocation across the cell membrane. Enzyme I transfers the phosphoryl group from phosphoenolpyruvate (PEP) to the phosphoryl carrier protein (HPr).</text>
</comment>
<gene>
    <name evidence="21" type="primary">ptsP</name>
    <name evidence="21" type="ORF">JTE88_07405</name>
</gene>
<dbReference type="Pfam" id="PF05524">
    <property type="entry name" value="PEP-utilisers_N"/>
    <property type="match status" value="1"/>
</dbReference>
<dbReference type="Gene3D" id="1.10.274.10">
    <property type="entry name" value="PtsI, HPr-binding domain"/>
    <property type="match status" value="1"/>
</dbReference>
<keyword evidence="15 17" id="KW-0460">Magnesium</keyword>
<evidence type="ECO:0000256" key="7">
    <source>
        <dbReference type="ARBA" id="ARBA00016544"/>
    </source>
</evidence>
<keyword evidence="9 17" id="KW-0963">Cytoplasm</keyword>
<dbReference type="PRINTS" id="PR01736">
    <property type="entry name" value="PHPHTRNFRASE"/>
</dbReference>
<dbReference type="InterPro" id="IPR050499">
    <property type="entry name" value="PEP-utilizing_PTS_enzyme"/>
</dbReference>
<keyword evidence="12 17" id="KW-0598">Phosphotransferase system</keyword>
<feature type="domain" description="PEP-utilising enzyme mobile" evidence="18">
    <location>
        <begin position="152"/>
        <end position="226"/>
    </location>
</feature>
<evidence type="ECO:0000256" key="4">
    <source>
        <dbReference type="ARBA" id="ARBA00004496"/>
    </source>
</evidence>
<evidence type="ECO:0000256" key="12">
    <source>
        <dbReference type="ARBA" id="ARBA00022683"/>
    </source>
</evidence>
<proteinExistence type="inferred from homology"/>
<keyword evidence="13 17" id="KW-0479">Metal-binding</keyword>
<evidence type="ECO:0000256" key="14">
    <source>
        <dbReference type="ARBA" id="ARBA00022777"/>
    </source>
</evidence>
<dbReference type="Pfam" id="PF00391">
    <property type="entry name" value="PEP-utilizers"/>
    <property type="match status" value="1"/>
</dbReference>
<dbReference type="InterPro" id="IPR000121">
    <property type="entry name" value="PEP_util_C"/>
</dbReference>
<evidence type="ECO:0000256" key="13">
    <source>
        <dbReference type="ARBA" id="ARBA00022723"/>
    </source>
</evidence>
<comment type="similarity">
    <text evidence="5 17">Belongs to the PEP-utilizing enzyme family.</text>
</comment>
<dbReference type="SUPFAM" id="SSF51621">
    <property type="entry name" value="Phosphoenolpyruvate/pyruvate domain"/>
    <property type="match status" value="1"/>
</dbReference>
<evidence type="ECO:0000256" key="9">
    <source>
        <dbReference type="ARBA" id="ARBA00022490"/>
    </source>
</evidence>
<evidence type="ECO:0000259" key="18">
    <source>
        <dbReference type="Pfam" id="PF00391"/>
    </source>
</evidence>
<accession>A0ABX7IGD8</accession>
<dbReference type="InterPro" id="IPR040442">
    <property type="entry name" value="Pyrv_kinase-like_dom_sf"/>
</dbReference>